<evidence type="ECO:0000313" key="3">
    <source>
        <dbReference type="Proteomes" id="UP000799536"/>
    </source>
</evidence>
<evidence type="ECO:0000313" key="2">
    <source>
        <dbReference type="EMBL" id="KAF2200281.1"/>
    </source>
</evidence>
<name>A0A9P4JIZ6_9PLEO</name>
<feature type="region of interest" description="Disordered" evidence="1">
    <location>
        <begin position="103"/>
        <end position="139"/>
    </location>
</feature>
<reference evidence="2" key="1">
    <citation type="journal article" date="2020" name="Stud. Mycol.">
        <title>101 Dothideomycetes genomes: a test case for predicting lifestyles and emergence of pathogens.</title>
        <authorList>
            <person name="Haridas S."/>
            <person name="Albert R."/>
            <person name="Binder M."/>
            <person name="Bloem J."/>
            <person name="Labutti K."/>
            <person name="Salamov A."/>
            <person name="Andreopoulos B."/>
            <person name="Baker S."/>
            <person name="Barry K."/>
            <person name="Bills G."/>
            <person name="Bluhm B."/>
            <person name="Cannon C."/>
            <person name="Castanera R."/>
            <person name="Culley D."/>
            <person name="Daum C."/>
            <person name="Ezra D."/>
            <person name="Gonzalez J."/>
            <person name="Henrissat B."/>
            <person name="Kuo A."/>
            <person name="Liang C."/>
            <person name="Lipzen A."/>
            <person name="Lutzoni F."/>
            <person name="Magnuson J."/>
            <person name="Mondo S."/>
            <person name="Nolan M."/>
            <person name="Ohm R."/>
            <person name="Pangilinan J."/>
            <person name="Park H.-J."/>
            <person name="Ramirez L."/>
            <person name="Alfaro M."/>
            <person name="Sun H."/>
            <person name="Tritt A."/>
            <person name="Yoshinaga Y."/>
            <person name="Zwiers L.-H."/>
            <person name="Turgeon B."/>
            <person name="Goodwin S."/>
            <person name="Spatafora J."/>
            <person name="Crous P."/>
            <person name="Grigoriev I."/>
        </authorList>
    </citation>
    <scope>NUCLEOTIDE SEQUENCE</scope>
    <source>
        <strain evidence="2">ATCC 74209</strain>
    </source>
</reference>
<sequence length="159" mass="16304">MTICLTAIADSGGQNLTYRIIGGKTSGPLPRATRFGIAHRAASGCGSRSPNDTGAAVLARRDEAVNNACQLGSALGEGLIVVSSVIGDVEAVVVQLCSIAVGGRAGPQSKGKRSEYARDRHKTQPAGSQPSSSLERSSLETVHQSSPLFAFGNLQSILG</sequence>
<accession>A0A9P4JIZ6</accession>
<comment type="caution">
    <text evidence="2">The sequence shown here is derived from an EMBL/GenBank/DDBJ whole genome shotgun (WGS) entry which is preliminary data.</text>
</comment>
<dbReference type="Proteomes" id="UP000799536">
    <property type="component" value="Unassembled WGS sequence"/>
</dbReference>
<evidence type="ECO:0000256" key="1">
    <source>
        <dbReference type="SAM" id="MobiDB-lite"/>
    </source>
</evidence>
<dbReference type="AlphaFoldDB" id="A0A9P4JIZ6"/>
<protein>
    <submittedName>
        <fullName evidence="2">Uncharacterized protein</fullName>
    </submittedName>
</protein>
<organism evidence="2 3">
    <name type="scientific">Delitschia confertaspora ATCC 74209</name>
    <dbReference type="NCBI Taxonomy" id="1513339"/>
    <lineage>
        <taxon>Eukaryota</taxon>
        <taxon>Fungi</taxon>
        <taxon>Dikarya</taxon>
        <taxon>Ascomycota</taxon>
        <taxon>Pezizomycotina</taxon>
        <taxon>Dothideomycetes</taxon>
        <taxon>Pleosporomycetidae</taxon>
        <taxon>Pleosporales</taxon>
        <taxon>Delitschiaceae</taxon>
        <taxon>Delitschia</taxon>
    </lineage>
</organism>
<dbReference type="EMBL" id="ML994030">
    <property type="protein sequence ID" value="KAF2200281.1"/>
    <property type="molecule type" value="Genomic_DNA"/>
</dbReference>
<gene>
    <name evidence="2" type="ORF">GQ43DRAFT_432662</name>
</gene>
<keyword evidence="3" id="KW-1185">Reference proteome</keyword>
<proteinExistence type="predicted"/>